<dbReference type="PANTHER" id="PTHR34477">
    <property type="entry name" value="UPF0213 PROTEIN YHBQ"/>
    <property type="match status" value="1"/>
</dbReference>
<comment type="caution">
    <text evidence="3">The sequence shown here is derived from an EMBL/GenBank/DDBJ whole genome shotgun (WGS) entry which is preliminary data.</text>
</comment>
<sequence>MFYTYVLYSYTDHKLYIGYTNDLQKRLNKHNRGLVKATRNRIPLKLIYYEACLSEINAISREKQLKTGFGRAYLKRRLQLV</sequence>
<dbReference type="SMART" id="SM00465">
    <property type="entry name" value="GIYc"/>
    <property type="match status" value="1"/>
</dbReference>
<proteinExistence type="inferred from homology"/>
<protein>
    <submittedName>
        <fullName evidence="3">GIY-YIG nuclease family protein</fullName>
    </submittedName>
</protein>
<feature type="domain" description="GIY-YIG" evidence="2">
    <location>
        <begin position="1"/>
        <end position="75"/>
    </location>
</feature>
<dbReference type="PROSITE" id="PS50164">
    <property type="entry name" value="GIY_YIG"/>
    <property type="match status" value="1"/>
</dbReference>
<dbReference type="AlphaFoldDB" id="A0A955L2T6"/>
<name>A0A955L2T6_9BACT</name>
<evidence type="ECO:0000259" key="2">
    <source>
        <dbReference type="PROSITE" id="PS50164"/>
    </source>
</evidence>
<dbReference type="InterPro" id="IPR050190">
    <property type="entry name" value="UPF0213_domain"/>
</dbReference>
<gene>
    <name evidence="3" type="ORF">KC660_00530</name>
</gene>
<dbReference type="InterPro" id="IPR035901">
    <property type="entry name" value="GIY-YIG_endonuc_sf"/>
</dbReference>
<reference evidence="3" key="1">
    <citation type="submission" date="2020-04" db="EMBL/GenBank/DDBJ databases">
        <authorList>
            <person name="Zhang T."/>
        </authorList>
    </citation>
    <scope>NUCLEOTIDE SEQUENCE</scope>
    <source>
        <strain evidence="3">HKST-UBA10</strain>
    </source>
</reference>
<dbReference type="InterPro" id="IPR000305">
    <property type="entry name" value="GIY-YIG_endonuc"/>
</dbReference>
<reference evidence="3" key="2">
    <citation type="journal article" date="2021" name="Microbiome">
        <title>Successional dynamics and alternative stable states in a saline activated sludge microbial community over 9 years.</title>
        <authorList>
            <person name="Wang Y."/>
            <person name="Ye J."/>
            <person name="Ju F."/>
            <person name="Liu L."/>
            <person name="Boyd J.A."/>
            <person name="Deng Y."/>
            <person name="Parks D.H."/>
            <person name="Jiang X."/>
            <person name="Yin X."/>
            <person name="Woodcroft B.J."/>
            <person name="Tyson G.W."/>
            <person name="Hugenholtz P."/>
            <person name="Polz M.F."/>
            <person name="Zhang T."/>
        </authorList>
    </citation>
    <scope>NUCLEOTIDE SEQUENCE</scope>
    <source>
        <strain evidence="3">HKST-UBA10</strain>
    </source>
</reference>
<accession>A0A955L2T6</accession>
<evidence type="ECO:0000313" key="3">
    <source>
        <dbReference type="EMBL" id="MCA9381877.1"/>
    </source>
</evidence>
<evidence type="ECO:0000313" key="4">
    <source>
        <dbReference type="Proteomes" id="UP000782843"/>
    </source>
</evidence>
<dbReference type="CDD" id="cd10449">
    <property type="entry name" value="GIY-YIG_SLX1_like"/>
    <property type="match status" value="1"/>
</dbReference>
<dbReference type="SUPFAM" id="SSF82771">
    <property type="entry name" value="GIY-YIG endonuclease"/>
    <property type="match status" value="1"/>
</dbReference>
<organism evidence="3 4">
    <name type="scientific">Candidatus Dojkabacteria bacterium</name>
    <dbReference type="NCBI Taxonomy" id="2099670"/>
    <lineage>
        <taxon>Bacteria</taxon>
        <taxon>Candidatus Dojkabacteria</taxon>
    </lineage>
</organism>
<dbReference type="Pfam" id="PF01541">
    <property type="entry name" value="GIY-YIG"/>
    <property type="match status" value="1"/>
</dbReference>
<comment type="similarity">
    <text evidence="1">Belongs to the UPF0213 family.</text>
</comment>
<dbReference type="Proteomes" id="UP000782843">
    <property type="component" value="Unassembled WGS sequence"/>
</dbReference>
<dbReference type="PANTHER" id="PTHR34477:SF5">
    <property type="entry name" value="BSL5627 PROTEIN"/>
    <property type="match status" value="1"/>
</dbReference>
<evidence type="ECO:0000256" key="1">
    <source>
        <dbReference type="ARBA" id="ARBA00007435"/>
    </source>
</evidence>
<dbReference type="Gene3D" id="3.40.1440.10">
    <property type="entry name" value="GIY-YIG endonuclease"/>
    <property type="match status" value="1"/>
</dbReference>
<dbReference type="EMBL" id="JAGQLG010000018">
    <property type="protein sequence ID" value="MCA9381877.1"/>
    <property type="molecule type" value="Genomic_DNA"/>
</dbReference>